<feature type="compositionally biased region" description="Low complexity" evidence="1">
    <location>
        <begin position="561"/>
        <end position="587"/>
    </location>
</feature>
<feature type="transmembrane region" description="Helical" evidence="2">
    <location>
        <begin position="17"/>
        <end position="38"/>
    </location>
</feature>
<reference evidence="5" key="1">
    <citation type="submission" date="2023-07" db="EMBL/GenBank/DDBJ databases">
        <title>30 novel species of actinomycetes from the DSMZ collection.</title>
        <authorList>
            <person name="Nouioui I."/>
        </authorList>
    </citation>
    <scope>NUCLEOTIDE SEQUENCE [LARGE SCALE GENOMIC DNA]</scope>
    <source>
        <strain evidence="5">DSM 46792</strain>
    </source>
</reference>
<organism evidence="4 5">
    <name type="scientific">Blastococcus goldschmidtiae</name>
    <dbReference type="NCBI Taxonomy" id="3075546"/>
    <lineage>
        <taxon>Bacteria</taxon>
        <taxon>Bacillati</taxon>
        <taxon>Actinomycetota</taxon>
        <taxon>Actinomycetes</taxon>
        <taxon>Geodermatophilales</taxon>
        <taxon>Geodermatophilaceae</taxon>
        <taxon>Blastococcus</taxon>
    </lineage>
</organism>
<feature type="transmembrane region" description="Helical" evidence="2">
    <location>
        <begin position="45"/>
        <end position="69"/>
    </location>
</feature>
<feature type="transmembrane region" description="Helical" evidence="2">
    <location>
        <begin position="432"/>
        <end position="449"/>
    </location>
</feature>
<feature type="region of interest" description="Disordered" evidence="1">
    <location>
        <begin position="494"/>
        <end position="601"/>
    </location>
</feature>
<accession>A0ABU2K6W4</accession>
<keyword evidence="5" id="KW-1185">Reference proteome</keyword>
<proteinExistence type="predicted"/>
<evidence type="ECO:0000313" key="4">
    <source>
        <dbReference type="EMBL" id="MDT0275932.1"/>
    </source>
</evidence>
<evidence type="ECO:0000259" key="3">
    <source>
        <dbReference type="Pfam" id="PF01970"/>
    </source>
</evidence>
<feature type="transmembrane region" description="Helical" evidence="2">
    <location>
        <begin position="353"/>
        <end position="375"/>
    </location>
</feature>
<feature type="transmembrane region" description="Helical" evidence="2">
    <location>
        <begin position="106"/>
        <end position="133"/>
    </location>
</feature>
<keyword evidence="2" id="KW-0472">Membrane</keyword>
<protein>
    <submittedName>
        <fullName evidence="4">Tripartite tricarboxylate transporter permease</fullName>
    </submittedName>
</protein>
<feature type="transmembrane region" description="Helical" evidence="2">
    <location>
        <begin position="382"/>
        <end position="403"/>
    </location>
</feature>
<feature type="transmembrane region" description="Helical" evidence="2">
    <location>
        <begin position="469"/>
        <end position="486"/>
    </location>
</feature>
<dbReference type="Proteomes" id="UP001183222">
    <property type="component" value="Unassembled WGS sequence"/>
</dbReference>
<dbReference type="Pfam" id="PF01970">
    <property type="entry name" value="TctA"/>
    <property type="match status" value="1"/>
</dbReference>
<name>A0ABU2K6W4_9ACTN</name>
<sequence>MTGDLLSGFAAVFSPELFLLAVIGVVLGTLVGVLPGIGPIGAMSILLGLTTQIGATGSLILFAGIYYGAAYGGSTTSILLGLPGESASVVTAMDGHAMTKRGRAGAALSIAALGSFVAGTLSIVGLMLFAPLLSDVAVQLGPPEYLALTIAGLGMLVVLTPGAASRSALMVLVGLAIGVIGIDPLTATPRYTLGMPELSGGISFVAVVMGVFGVAEVLDQAGRRWFPPRVKAPSMRELVPTRSELRRAAPASLRGSGIGFFLGLIPGPAAIISTFASYLTERKISKRPEEFGHGAVEGVAGPESANNAAAGAAFIPLMALGIPFAPVMALILSALLLNGIVPGPTFIDDQPTLFWTVIASMYLANAMLLVLNLPLVGLFTRVLAVPPGVLMPVILGLTVIGVYADNNSVFDIGVMFVAGFAGLFFRRAGLNLAPLVLALVLAPTLETSLRQTLSLAQGDVGYVLRRPAAVAIFGIVLLVVVLRVVAMVRAHRDRGPAGAGPLVAASGPADPSSPEDGEQGPGYELSGRRSGSTSHRADDVSADRSSPGPSSPGPSTPGPSTPDSSTPGPSTPDSSTPGPSTPDSSTPNQSSPIPARTDHKE</sequence>
<feature type="transmembrane region" description="Helical" evidence="2">
    <location>
        <begin position="258"/>
        <end position="279"/>
    </location>
</feature>
<dbReference type="InterPro" id="IPR002823">
    <property type="entry name" value="DUF112_TM"/>
</dbReference>
<dbReference type="PANTHER" id="PTHR35342">
    <property type="entry name" value="TRICARBOXYLIC TRANSPORT PROTEIN"/>
    <property type="match status" value="1"/>
</dbReference>
<keyword evidence="2" id="KW-1133">Transmembrane helix</keyword>
<feature type="compositionally biased region" description="Pro residues" evidence="1">
    <location>
        <begin position="549"/>
        <end position="560"/>
    </location>
</feature>
<evidence type="ECO:0000256" key="2">
    <source>
        <dbReference type="SAM" id="Phobius"/>
    </source>
</evidence>
<dbReference type="PANTHER" id="PTHR35342:SF5">
    <property type="entry name" value="TRICARBOXYLIC TRANSPORT PROTEIN"/>
    <property type="match status" value="1"/>
</dbReference>
<evidence type="ECO:0000313" key="5">
    <source>
        <dbReference type="Proteomes" id="UP001183222"/>
    </source>
</evidence>
<dbReference type="EMBL" id="JAVREI010000004">
    <property type="protein sequence ID" value="MDT0275932.1"/>
    <property type="molecule type" value="Genomic_DNA"/>
</dbReference>
<comment type="caution">
    <text evidence="4">The sequence shown here is derived from an EMBL/GenBank/DDBJ whole genome shotgun (WGS) entry which is preliminary data.</text>
</comment>
<gene>
    <name evidence="4" type="ORF">RM425_08450</name>
</gene>
<feature type="transmembrane region" description="Helical" evidence="2">
    <location>
        <begin position="145"/>
        <end position="162"/>
    </location>
</feature>
<feature type="domain" description="DUF112" evidence="3">
    <location>
        <begin position="19"/>
        <end position="437"/>
    </location>
</feature>
<keyword evidence="2" id="KW-0812">Transmembrane</keyword>
<dbReference type="RefSeq" id="WP_311344755.1">
    <property type="nucleotide sequence ID" value="NZ_JAVREI010000004.1"/>
</dbReference>
<feature type="transmembrane region" description="Helical" evidence="2">
    <location>
        <begin position="409"/>
        <end position="425"/>
    </location>
</feature>
<feature type="transmembrane region" description="Helical" evidence="2">
    <location>
        <begin position="317"/>
        <end position="341"/>
    </location>
</feature>
<feature type="transmembrane region" description="Helical" evidence="2">
    <location>
        <begin position="168"/>
        <end position="186"/>
    </location>
</feature>
<evidence type="ECO:0000256" key="1">
    <source>
        <dbReference type="SAM" id="MobiDB-lite"/>
    </source>
</evidence>